<dbReference type="Pfam" id="PF01743">
    <property type="entry name" value="PolyA_pol"/>
    <property type="match status" value="1"/>
</dbReference>
<evidence type="ECO:0000313" key="9">
    <source>
        <dbReference type="EMBL" id="RUT34949.1"/>
    </source>
</evidence>
<keyword evidence="7" id="KW-0694">RNA-binding</keyword>
<dbReference type="AlphaFoldDB" id="A0A433XLJ2"/>
<evidence type="ECO:0000256" key="1">
    <source>
        <dbReference type="ARBA" id="ARBA00001946"/>
    </source>
</evidence>
<keyword evidence="5" id="KW-0479">Metal-binding</keyword>
<keyword evidence="3" id="KW-0819">tRNA processing</keyword>
<dbReference type="GO" id="GO:0046872">
    <property type="term" value="F:metal ion binding"/>
    <property type="evidence" value="ECO:0007669"/>
    <property type="project" value="UniProtKB-KW"/>
</dbReference>
<evidence type="ECO:0000256" key="7">
    <source>
        <dbReference type="RuleBase" id="RU003953"/>
    </source>
</evidence>
<dbReference type="SUPFAM" id="SSF81301">
    <property type="entry name" value="Nucleotidyltransferase"/>
    <property type="match status" value="1"/>
</dbReference>
<keyword evidence="6" id="KW-0460">Magnesium</keyword>
<evidence type="ECO:0000256" key="2">
    <source>
        <dbReference type="ARBA" id="ARBA00022679"/>
    </source>
</evidence>
<dbReference type="EMBL" id="RZNJ01000001">
    <property type="protein sequence ID" value="RUT34949.1"/>
    <property type="molecule type" value="Genomic_DNA"/>
</dbReference>
<gene>
    <name evidence="9" type="ORF">EMQ25_03060</name>
</gene>
<sequence length="400" mass="43381">MREPDPRLAGASWLTAPEARAVFTLLDGEEGRTRAVGGVVRDTLIGRARTQPDVDLATELLPDEVVGRAEAAGIAAFPTGIAHGTVTLKSGNFLAEVTTLREDVETDGRHAVVRFGTDWVRDAERRDFTMNALYADAAGRLYDPLGGLEDLAAGRVRFVGDADRRIAEDRLRVYRFFRFAAGYGTPFGVENEGFSAVARAAGTLGGLSAERVGAEMKRLLTLPRIGWVLRLMESIGIIALGAERLACAEAYEEGNPAPTLAGRLAIFLDAMGEGGLRRAWRLSNAELLEAGQVLETIDLLARGAVDEARYRFPQAIGDAVRLLCLRPGADAGAINQQVFERKGISVPRFPVSGGDMVRIGVSPGPEMGRILRKLEQKWIESGFTLERETLIKFAVKLHEI</sequence>
<proteinExistence type="inferred from homology"/>
<dbReference type="Proteomes" id="UP000281547">
    <property type="component" value="Unassembled WGS sequence"/>
</dbReference>
<dbReference type="InterPro" id="IPR050264">
    <property type="entry name" value="Bact_CCA-adding_enz_type3_sf"/>
</dbReference>
<accession>A0A433XLJ2</accession>
<dbReference type="InterPro" id="IPR002646">
    <property type="entry name" value="PolA_pol_head_dom"/>
</dbReference>
<dbReference type="SUPFAM" id="SSF81891">
    <property type="entry name" value="Poly A polymerase C-terminal region-like"/>
    <property type="match status" value="1"/>
</dbReference>
<keyword evidence="2 7" id="KW-0808">Transferase</keyword>
<dbReference type="Gene3D" id="1.10.3090.10">
    <property type="entry name" value="cca-adding enzyme, domain 2"/>
    <property type="match status" value="1"/>
</dbReference>
<keyword evidence="10" id="KW-1185">Reference proteome</keyword>
<evidence type="ECO:0000259" key="8">
    <source>
        <dbReference type="Pfam" id="PF01743"/>
    </source>
</evidence>
<reference evidence="9 10" key="1">
    <citation type="journal article" date="2016" name="Int. J. Syst. Evol. Microbiol.">
        <title>Arsenicitalea aurantiaca gen. nov., sp. nov., a new member of the family Hyphomicrobiaceae, isolated from high-arsenic sediment.</title>
        <authorList>
            <person name="Mu Y."/>
            <person name="Zhou L."/>
            <person name="Zeng X.C."/>
            <person name="Liu L."/>
            <person name="Pan Y."/>
            <person name="Chen X."/>
            <person name="Wang J."/>
            <person name="Li S."/>
            <person name="Li W.J."/>
            <person name="Wang Y."/>
        </authorList>
    </citation>
    <scope>NUCLEOTIDE SEQUENCE [LARGE SCALE GENOMIC DNA]</scope>
    <source>
        <strain evidence="9 10">42-50</strain>
    </source>
</reference>
<comment type="similarity">
    <text evidence="7">Belongs to the tRNA nucleotidyltransferase/poly(A) polymerase family.</text>
</comment>
<dbReference type="RefSeq" id="WP_127187069.1">
    <property type="nucleotide sequence ID" value="NZ_RZNJ01000001.1"/>
</dbReference>
<organism evidence="9 10">
    <name type="scientific">Arsenicitalea aurantiaca</name>
    <dbReference type="NCBI Taxonomy" id="1783274"/>
    <lineage>
        <taxon>Bacteria</taxon>
        <taxon>Pseudomonadati</taxon>
        <taxon>Pseudomonadota</taxon>
        <taxon>Alphaproteobacteria</taxon>
        <taxon>Hyphomicrobiales</taxon>
        <taxon>Devosiaceae</taxon>
        <taxon>Arsenicitalea</taxon>
    </lineage>
</organism>
<keyword evidence="4" id="KW-0548">Nucleotidyltransferase</keyword>
<dbReference type="GO" id="GO:0008033">
    <property type="term" value="P:tRNA processing"/>
    <property type="evidence" value="ECO:0007669"/>
    <property type="project" value="UniProtKB-KW"/>
</dbReference>
<dbReference type="PANTHER" id="PTHR46173">
    <property type="entry name" value="CCA TRNA NUCLEOTIDYLTRANSFERASE 1, MITOCHONDRIAL"/>
    <property type="match status" value="1"/>
</dbReference>
<protein>
    <submittedName>
        <fullName evidence="9">CCA tRNA nucleotidyltransferase</fullName>
    </submittedName>
</protein>
<name>A0A433XLJ2_9HYPH</name>
<evidence type="ECO:0000256" key="6">
    <source>
        <dbReference type="ARBA" id="ARBA00022842"/>
    </source>
</evidence>
<dbReference type="OrthoDB" id="9805698at2"/>
<evidence type="ECO:0000256" key="3">
    <source>
        <dbReference type="ARBA" id="ARBA00022694"/>
    </source>
</evidence>
<comment type="cofactor">
    <cofactor evidence="1">
        <name>Mg(2+)</name>
        <dbReference type="ChEBI" id="CHEBI:18420"/>
    </cofactor>
</comment>
<evidence type="ECO:0000313" key="10">
    <source>
        <dbReference type="Proteomes" id="UP000281547"/>
    </source>
</evidence>
<dbReference type="GO" id="GO:0016779">
    <property type="term" value="F:nucleotidyltransferase activity"/>
    <property type="evidence" value="ECO:0007669"/>
    <property type="project" value="UniProtKB-KW"/>
</dbReference>
<feature type="domain" description="Poly A polymerase head" evidence="8">
    <location>
        <begin position="34"/>
        <end position="157"/>
    </location>
</feature>
<dbReference type="GO" id="GO:0000049">
    <property type="term" value="F:tRNA binding"/>
    <property type="evidence" value="ECO:0007669"/>
    <property type="project" value="TreeGrafter"/>
</dbReference>
<dbReference type="InterPro" id="IPR043519">
    <property type="entry name" value="NT_sf"/>
</dbReference>
<dbReference type="CDD" id="cd05398">
    <property type="entry name" value="NT_ClassII-CCAase"/>
    <property type="match status" value="1"/>
</dbReference>
<evidence type="ECO:0000256" key="4">
    <source>
        <dbReference type="ARBA" id="ARBA00022695"/>
    </source>
</evidence>
<comment type="caution">
    <text evidence="9">The sequence shown here is derived from an EMBL/GenBank/DDBJ whole genome shotgun (WGS) entry which is preliminary data.</text>
</comment>
<dbReference type="Gene3D" id="3.30.460.10">
    <property type="entry name" value="Beta Polymerase, domain 2"/>
    <property type="match status" value="1"/>
</dbReference>
<dbReference type="PANTHER" id="PTHR46173:SF1">
    <property type="entry name" value="CCA TRNA NUCLEOTIDYLTRANSFERASE 1, MITOCHONDRIAL"/>
    <property type="match status" value="1"/>
</dbReference>
<evidence type="ECO:0000256" key="5">
    <source>
        <dbReference type="ARBA" id="ARBA00022723"/>
    </source>
</evidence>